<gene>
    <name evidence="2" type="ORF">KAK11_00110</name>
</gene>
<dbReference type="EMBL" id="JAGQDG010000001">
    <property type="protein sequence ID" value="MBQ0933710.1"/>
    <property type="molecule type" value="Genomic_DNA"/>
</dbReference>
<name>A0ABS5DRD6_9BURK</name>
<organism evidence="2 3">
    <name type="scientific">Ideonella paludis</name>
    <dbReference type="NCBI Taxonomy" id="1233411"/>
    <lineage>
        <taxon>Bacteria</taxon>
        <taxon>Pseudomonadati</taxon>
        <taxon>Pseudomonadota</taxon>
        <taxon>Betaproteobacteria</taxon>
        <taxon>Burkholderiales</taxon>
        <taxon>Sphaerotilaceae</taxon>
        <taxon>Ideonella</taxon>
    </lineage>
</organism>
<sequence>MTRHCSLHPLAAAALWALLAGAALPAGAQQDTGLAVGVSQQLLHDSNVLRAPEGNEQEAWVSLSGLRLSLDTPVGRGSFKANASADAVQYRHLSQLNHTSLKLDATLAFEAADHVFGEVGAATEQSLYRYDQLGLLQTQRSLRRDSRAFVAARVGVVTKWTAEGTLSLQDTRYTDVPLSVRDQRWLTAEAGLRYQPSLDLFFRGVVRHIDGAFTREGLVDDDFRRQEIEGVVFWQASGASSLTASAGLMREAHTLATVRDSRNWLGSVAWAWQPTAKLQLNTRWARDSNAGSNLSSTDAAFSNADTVRRSTASLGATWRLSPKVQLTAQAQRAQRTLDNTFSGLVQQSRQGRDTTDTLGLTLSYKPLRSVGLSCSAHQNRRTVEGDLGGLSYAFSAVDYGCAGQFWLR</sequence>
<proteinExistence type="predicted"/>
<evidence type="ECO:0000256" key="1">
    <source>
        <dbReference type="SAM" id="SignalP"/>
    </source>
</evidence>
<dbReference type="Proteomes" id="UP000672097">
    <property type="component" value="Unassembled WGS sequence"/>
</dbReference>
<reference evidence="2 3" key="1">
    <citation type="submission" date="2021-04" db="EMBL/GenBank/DDBJ databases">
        <title>The genome sequence of type strain Ideonella paludis KCTC 32238.</title>
        <authorList>
            <person name="Liu Y."/>
        </authorList>
    </citation>
    <scope>NUCLEOTIDE SEQUENCE [LARGE SCALE GENOMIC DNA]</scope>
    <source>
        <strain evidence="2 3">KCTC 32238</strain>
    </source>
</reference>
<keyword evidence="3" id="KW-1185">Reference proteome</keyword>
<dbReference type="RefSeq" id="WP_210804936.1">
    <property type="nucleotide sequence ID" value="NZ_JAGQDG010000001.1"/>
</dbReference>
<dbReference type="SUPFAM" id="SSF56935">
    <property type="entry name" value="Porins"/>
    <property type="match status" value="1"/>
</dbReference>
<keyword evidence="1" id="KW-0732">Signal</keyword>
<comment type="caution">
    <text evidence="2">The sequence shown here is derived from an EMBL/GenBank/DDBJ whole genome shotgun (WGS) entry which is preliminary data.</text>
</comment>
<evidence type="ECO:0000313" key="3">
    <source>
        <dbReference type="Proteomes" id="UP000672097"/>
    </source>
</evidence>
<evidence type="ECO:0000313" key="2">
    <source>
        <dbReference type="EMBL" id="MBQ0933710.1"/>
    </source>
</evidence>
<protein>
    <recommendedName>
        <fullName evidence="4">TIGR03016 family PEP-CTERM system-associated outer membrane protein</fullName>
    </recommendedName>
</protein>
<feature type="signal peptide" evidence="1">
    <location>
        <begin position="1"/>
        <end position="28"/>
    </location>
</feature>
<evidence type="ECO:0008006" key="4">
    <source>
        <dbReference type="Google" id="ProtNLM"/>
    </source>
</evidence>
<feature type="chain" id="PRO_5045567478" description="TIGR03016 family PEP-CTERM system-associated outer membrane protein" evidence="1">
    <location>
        <begin position="29"/>
        <end position="408"/>
    </location>
</feature>
<accession>A0ABS5DRD6</accession>